<evidence type="ECO:0000256" key="5">
    <source>
        <dbReference type="ARBA" id="ARBA00023242"/>
    </source>
</evidence>
<keyword evidence="4" id="KW-0804">Transcription</keyword>
<comment type="caution">
    <text evidence="7">The sequence shown here is derived from an EMBL/GenBank/DDBJ whole genome shotgun (WGS) entry which is preliminary data.</text>
</comment>
<keyword evidence="3" id="KW-0238">DNA-binding</keyword>
<keyword evidence="2" id="KW-0805">Transcription regulation</keyword>
<dbReference type="InterPro" id="IPR002100">
    <property type="entry name" value="TF_MADSbox"/>
</dbReference>
<dbReference type="Proteomes" id="UP001311915">
    <property type="component" value="Unassembled WGS sequence"/>
</dbReference>
<comment type="subcellular location">
    <subcellularLocation>
        <location evidence="1">Nucleus</location>
    </subcellularLocation>
</comment>
<name>A0AAV9K9G8_9SOLN</name>
<dbReference type="Pfam" id="PF00319">
    <property type="entry name" value="SRF-TF"/>
    <property type="match status" value="1"/>
</dbReference>
<dbReference type="Gene3D" id="3.40.1810.10">
    <property type="entry name" value="Transcription factor, MADS-box"/>
    <property type="match status" value="1"/>
</dbReference>
<feature type="domain" description="MADS-box" evidence="6">
    <location>
        <begin position="1"/>
        <end position="52"/>
    </location>
</feature>
<evidence type="ECO:0000256" key="2">
    <source>
        <dbReference type="ARBA" id="ARBA00023015"/>
    </source>
</evidence>
<accession>A0AAV9K9G8</accession>
<organism evidence="7 8">
    <name type="scientific">Solanum pinnatisectum</name>
    <name type="common">tansyleaf nightshade</name>
    <dbReference type="NCBI Taxonomy" id="50273"/>
    <lineage>
        <taxon>Eukaryota</taxon>
        <taxon>Viridiplantae</taxon>
        <taxon>Streptophyta</taxon>
        <taxon>Embryophyta</taxon>
        <taxon>Tracheophyta</taxon>
        <taxon>Spermatophyta</taxon>
        <taxon>Magnoliopsida</taxon>
        <taxon>eudicotyledons</taxon>
        <taxon>Gunneridae</taxon>
        <taxon>Pentapetalae</taxon>
        <taxon>asterids</taxon>
        <taxon>lamiids</taxon>
        <taxon>Solanales</taxon>
        <taxon>Solanaceae</taxon>
        <taxon>Solanoideae</taxon>
        <taxon>Solaneae</taxon>
        <taxon>Solanum</taxon>
    </lineage>
</organism>
<protein>
    <recommendedName>
        <fullName evidence="6">MADS-box domain-containing protein</fullName>
    </recommendedName>
</protein>
<reference evidence="7 8" key="1">
    <citation type="submission" date="2023-10" db="EMBL/GenBank/DDBJ databases">
        <title>Genome-Wide Identification Analysis in wild type Solanum Pinnatisectum Reveals Some Genes Defensing Phytophthora Infestans.</title>
        <authorList>
            <person name="Sun C."/>
        </authorList>
    </citation>
    <scope>NUCLEOTIDE SEQUENCE [LARGE SCALE GENOMIC DNA]</scope>
    <source>
        <strain evidence="7">LQN</strain>
        <tissue evidence="7">Leaf</tissue>
    </source>
</reference>
<evidence type="ECO:0000256" key="3">
    <source>
        <dbReference type="ARBA" id="ARBA00023125"/>
    </source>
</evidence>
<evidence type="ECO:0000256" key="1">
    <source>
        <dbReference type="ARBA" id="ARBA00004123"/>
    </source>
</evidence>
<dbReference type="PROSITE" id="PS50066">
    <property type="entry name" value="MADS_BOX_2"/>
    <property type="match status" value="1"/>
</dbReference>
<sequence length="73" mass="7950">MITSKAKCVVAFKKLWASVVKEAHELYITTGEHVAIVAYSPTGKPYAYDSSGNFDTIERFLNDAKASTVKGGH</sequence>
<evidence type="ECO:0000313" key="7">
    <source>
        <dbReference type="EMBL" id="KAK4709981.1"/>
    </source>
</evidence>
<evidence type="ECO:0000256" key="4">
    <source>
        <dbReference type="ARBA" id="ARBA00023163"/>
    </source>
</evidence>
<keyword evidence="5" id="KW-0539">Nucleus</keyword>
<gene>
    <name evidence="7" type="ORF">R3W88_004494</name>
</gene>
<dbReference type="GO" id="GO:0005634">
    <property type="term" value="C:nucleus"/>
    <property type="evidence" value="ECO:0007669"/>
    <property type="project" value="UniProtKB-SubCell"/>
</dbReference>
<dbReference type="GO" id="GO:0003677">
    <property type="term" value="F:DNA binding"/>
    <property type="evidence" value="ECO:0007669"/>
    <property type="project" value="UniProtKB-KW"/>
</dbReference>
<evidence type="ECO:0000313" key="8">
    <source>
        <dbReference type="Proteomes" id="UP001311915"/>
    </source>
</evidence>
<keyword evidence="8" id="KW-1185">Reference proteome</keyword>
<dbReference type="InterPro" id="IPR036879">
    <property type="entry name" value="TF_MADSbox_sf"/>
</dbReference>
<evidence type="ECO:0000259" key="6">
    <source>
        <dbReference type="PROSITE" id="PS50066"/>
    </source>
</evidence>
<dbReference type="EMBL" id="JAWPEI010000011">
    <property type="protein sequence ID" value="KAK4709981.1"/>
    <property type="molecule type" value="Genomic_DNA"/>
</dbReference>
<proteinExistence type="predicted"/>
<dbReference type="SUPFAM" id="SSF55455">
    <property type="entry name" value="SRF-like"/>
    <property type="match status" value="1"/>
</dbReference>
<dbReference type="AlphaFoldDB" id="A0AAV9K9G8"/>
<dbReference type="GO" id="GO:0046983">
    <property type="term" value="F:protein dimerization activity"/>
    <property type="evidence" value="ECO:0007669"/>
    <property type="project" value="InterPro"/>
</dbReference>